<dbReference type="Pfam" id="PF00072">
    <property type="entry name" value="Response_reg"/>
    <property type="match status" value="1"/>
</dbReference>
<comment type="catalytic activity">
    <reaction evidence="3">
        <text>2 GTP = 3',3'-c-di-GMP + 2 diphosphate</text>
        <dbReference type="Rhea" id="RHEA:24898"/>
        <dbReference type="ChEBI" id="CHEBI:33019"/>
        <dbReference type="ChEBI" id="CHEBI:37565"/>
        <dbReference type="ChEBI" id="CHEBI:58805"/>
        <dbReference type="EC" id="2.7.7.65"/>
    </reaction>
</comment>
<reference evidence="7 8" key="1">
    <citation type="submission" date="2018-08" db="EMBL/GenBank/DDBJ databases">
        <title>Salinimonas sediminis sp. nov., a piezophilic bacterium isolated from a deep-sea sediment sample from the New Britain Trench.</title>
        <authorList>
            <person name="Cao J."/>
        </authorList>
    </citation>
    <scope>NUCLEOTIDE SEQUENCE [LARGE SCALE GENOMIC DNA]</scope>
    <source>
        <strain evidence="7 8">N102</strain>
    </source>
</reference>
<feature type="domain" description="Response regulatory" evidence="5">
    <location>
        <begin position="4"/>
        <end position="119"/>
    </location>
</feature>
<dbReference type="InterPro" id="IPR000160">
    <property type="entry name" value="GGDEF_dom"/>
</dbReference>
<feature type="domain" description="GGDEF" evidence="6">
    <location>
        <begin position="284"/>
        <end position="414"/>
    </location>
</feature>
<dbReference type="SUPFAM" id="SSF55073">
    <property type="entry name" value="Nucleotide cyclase"/>
    <property type="match status" value="1"/>
</dbReference>
<gene>
    <name evidence="7" type="ORF">D0Y50_18445</name>
</gene>
<dbReference type="OrthoDB" id="9812260at2"/>
<dbReference type="InterPro" id="IPR050469">
    <property type="entry name" value="Diguanylate_Cyclase"/>
</dbReference>
<dbReference type="CDD" id="cd01949">
    <property type="entry name" value="GGDEF"/>
    <property type="match status" value="1"/>
</dbReference>
<comment type="cofactor">
    <cofactor evidence="1">
        <name>Mg(2+)</name>
        <dbReference type="ChEBI" id="CHEBI:18420"/>
    </cofactor>
</comment>
<evidence type="ECO:0000313" key="8">
    <source>
        <dbReference type="Proteomes" id="UP000262073"/>
    </source>
</evidence>
<dbReference type="PROSITE" id="PS50110">
    <property type="entry name" value="RESPONSE_REGULATORY"/>
    <property type="match status" value="2"/>
</dbReference>
<feature type="modified residue" description="4-aspartylphosphate" evidence="4">
    <location>
        <position position="56"/>
    </location>
</feature>
<dbReference type="NCBIfam" id="TIGR00254">
    <property type="entry name" value="GGDEF"/>
    <property type="match status" value="1"/>
</dbReference>
<evidence type="ECO:0000256" key="3">
    <source>
        <dbReference type="ARBA" id="ARBA00034247"/>
    </source>
</evidence>
<dbReference type="AlphaFoldDB" id="A0A346NRK1"/>
<dbReference type="EMBL" id="CP031769">
    <property type="protein sequence ID" value="AXR08158.1"/>
    <property type="molecule type" value="Genomic_DNA"/>
</dbReference>
<dbReference type="InterPro" id="IPR001789">
    <property type="entry name" value="Sig_transdc_resp-reg_receiver"/>
</dbReference>
<dbReference type="PANTHER" id="PTHR45138:SF9">
    <property type="entry name" value="DIGUANYLATE CYCLASE DGCM-RELATED"/>
    <property type="match status" value="1"/>
</dbReference>
<feature type="domain" description="Response regulatory" evidence="5">
    <location>
        <begin position="127"/>
        <end position="244"/>
    </location>
</feature>
<dbReference type="Pfam" id="PF00990">
    <property type="entry name" value="GGDEF"/>
    <property type="match status" value="1"/>
</dbReference>
<dbReference type="PANTHER" id="PTHR45138">
    <property type="entry name" value="REGULATORY COMPONENTS OF SENSORY TRANSDUCTION SYSTEM"/>
    <property type="match status" value="1"/>
</dbReference>
<keyword evidence="8" id="KW-1185">Reference proteome</keyword>
<dbReference type="GO" id="GO:0052621">
    <property type="term" value="F:diguanylate cyclase activity"/>
    <property type="evidence" value="ECO:0007669"/>
    <property type="project" value="UniProtKB-EC"/>
</dbReference>
<dbReference type="EC" id="2.7.7.65" evidence="2"/>
<evidence type="ECO:0000259" key="6">
    <source>
        <dbReference type="PROSITE" id="PS50887"/>
    </source>
</evidence>
<dbReference type="InterPro" id="IPR029787">
    <property type="entry name" value="Nucleotide_cyclase"/>
</dbReference>
<dbReference type="Proteomes" id="UP000262073">
    <property type="component" value="Chromosome"/>
</dbReference>
<dbReference type="FunFam" id="3.30.70.270:FF:000001">
    <property type="entry name" value="Diguanylate cyclase domain protein"/>
    <property type="match status" value="1"/>
</dbReference>
<dbReference type="PROSITE" id="PS50887">
    <property type="entry name" value="GGDEF"/>
    <property type="match status" value="1"/>
</dbReference>
<dbReference type="Gene3D" id="3.30.70.270">
    <property type="match status" value="1"/>
</dbReference>
<dbReference type="InterPro" id="IPR043128">
    <property type="entry name" value="Rev_trsase/Diguanyl_cyclase"/>
</dbReference>
<dbReference type="GO" id="GO:0000160">
    <property type="term" value="P:phosphorelay signal transduction system"/>
    <property type="evidence" value="ECO:0007669"/>
    <property type="project" value="InterPro"/>
</dbReference>
<proteinExistence type="predicted"/>
<evidence type="ECO:0000259" key="5">
    <source>
        <dbReference type="PROSITE" id="PS50110"/>
    </source>
</evidence>
<keyword evidence="4" id="KW-0597">Phosphoprotein</keyword>
<accession>A0A346NRK1</accession>
<evidence type="ECO:0000313" key="7">
    <source>
        <dbReference type="EMBL" id="AXR08158.1"/>
    </source>
</evidence>
<sequence length="425" mass="47457">MQKKVLVIEDSRMAMNIVVKLIEKAGLEAVPAQSLTEAKHLFSHSIPEAFLCAIVDYSLPDAANGQAIDFCLDCVLPTIVVTGRMDYQTRSDVLSREVVDYIPKENAQTYDYLSRLLVRLERNKHIGVVVAGQDRASARHMLSLLKRHNFTTYEVTNAADTQQLLRENRNIKMVITGAEFDDQNSTALIANLRVDYAKERLAIISVCDNDNEMNSARYIKSGANDFLLKPFCHEEFLCRISQNIELIEHVEALTMMANTDFLTGLFNRRYFFDKLGPLVSNSPQAQALAVIDLDFFKQVNDTYGHDAGDGVLWKTSGLLKQHFSDAVIARFGGEEFCIFLPQTPPKLAFKRLENFRRELASTPMEIGAHSLSISTSIGLVTQLSADLGETISQADKLLYQAKSQGRNRIVSDIVLPAALSRVASC</sequence>
<dbReference type="KEGG" id="salm:D0Y50_18445"/>
<evidence type="ECO:0000256" key="1">
    <source>
        <dbReference type="ARBA" id="ARBA00001946"/>
    </source>
</evidence>
<dbReference type="SMART" id="SM00448">
    <property type="entry name" value="REC"/>
    <property type="match status" value="2"/>
</dbReference>
<name>A0A346NRK1_9ALTE</name>
<dbReference type="SMART" id="SM00267">
    <property type="entry name" value="GGDEF"/>
    <property type="match status" value="1"/>
</dbReference>
<evidence type="ECO:0000256" key="4">
    <source>
        <dbReference type="PROSITE-ProRule" id="PRU00169"/>
    </source>
</evidence>
<comment type="caution">
    <text evidence="4">Lacks conserved residue(s) required for the propagation of feature annotation.</text>
</comment>
<dbReference type="RefSeq" id="WP_108566659.1">
    <property type="nucleotide sequence ID" value="NZ_CP031769.1"/>
</dbReference>
<evidence type="ECO:0000256" key="2">
    <source>
        <dbReference type="ARBA" id="ARBA00012528"/>
    </source>
</evidence>
<organism evidence="7 8">
    <name type="scientific">Salinimonas sediminis</name>
    <dbReference type="NCBI Taxonomy" id="2303538"/>
    <lineage>
        <taxon>Bacteria</taxon>
        <taxon>Pseudomonadati</taxon>
        <taxon>Pseudomonadota</taxon>
        <taxon>Gammaproteobacteria</taxon>
        <taxon>Alteromonadales</taxon>
        <taxon>Alteromonadaceae</taxon>
        <taxon>Alteromonas/Salinimonas group</taxon>
        <taxon>Salinimonas</taxon>
    </lineage>
</organism>
<dbReference type="InterPro" id="IPR011006">
    <property type="entry name" value="CheY-like_superfamily"/>
</dbReference>
<dbReference type="Gene3D" id="3.40.50.2300">
    <property type="match status" value="2"/>
</dbReference>
<protein>
    <recommendedName>
        <fullName evidence="2">diguanylate cyclase</fullName>
        <ecNumber evidence="2">2.7.7.65</ecNumber>
    </recommendedName>
</protein>
<dbReference type="SUPFAM" id="SSF52172">
    <property type="entry name" value="CheY-like"/>
    <property type="match status" value="2"/>
</dbReference>